<protein>
    <submittedName>
        <fullName evidence="2">Uncharacterized protein</fullName>
    </submittedName>
</protein>
<comment type="caution">
    <text evidence="2">The sequence shown here is derived from an EMBL/GenBank/DDBJ whole genome shotgun (WGS) entry which is preliminary data.</text>
</comment>
<proteinExistence type="predicted"/>
<name>A0A7X6FP97_9HYPH</name>
<reference evidence="2 3" key="1">
    <citation type="submission" date="2020-04" db="EMBL/GenBank/DDBJ databases">
        <title>Whole genome sequencing of clinical and environmental type strains of Ochrobactrum.</title>
        <authorList>
            <person name="Dharne M."/>
        </authorList>
    </citation>
    <scope>NUCLEOTIDE SEQUENCE [LARGE SCALE GENOMIC DNA]</scope>
    <source>
        <strain evidence="2 3">DSM 13340</strain>
    </source>
</reference>
<evidence type="ECO:0000256" key="1">
    <source>
        <dbReference type="SAM" id="MobiDB-lite"/>
    </source>
</evidence>
<feature type="compositionally biased region" description="Basic and acidic residues" evidence="1">
    <location>
        <begin position="1"/>
        <end position="24"/>
    </location>
</feature>
<organism evidence="2 3">
    <name type="scientific">Brucella tritici</name>
    <dbReference type="NCBI Taxonomy" id="94626"/>
    <lineage>
        <taxon>Bacteria</taxon>
        <taxon>Pseudomonadati</taxon>
        <taxon>Pseudomonadota</taxon>
        <taxon>Alphaproteobacteria</taxon>
        <taxon>Hyphomicrobiales</taxon>
        <taxon>Brucellaceae</taxon>
        <taxon>Brucella/Ochrobactrum group</taxon>
        <taxon>Brucella</taxon>
    </lineage>
</organism>
<evidence type="ECO:0000313" key="2">
    <source>
        <dbReference type="EMBL" id="NKW09455.1"/>
    </source>
</evidence>
<gene>
    <name evidence="2" type="ORF">HGG76_06060</name>
</gene>
<dbReference type="EMBL" id="JAAXZB010000001">
    <property type="protein sequence ID" value="NKW09455.1"/>
    <property type="molecule type" value="Genomic_DNA"/>
</dbReference>
<sequence>MDGKKPSSMTAEEKQSLQARMKETARKRKEAQAKLNAAAAEAAALVMKASVKASPDHPYLAKKGLPVFPGLRMLTDNIKYVIDPEEEKPRVALRQPRRTSLFT</sequence>
<dbReference type="AlphaFoldDB" id="A0A7X6FP97"/>
<evidence type="ECO:0000313" key="3">
    <source>
        <dbReference type="Proteomes" id="UP000558475"/>
    </source>
</evidence>
<dbReference type="Proteomes" id="UP000558475">
    <property type="component" value="Unassembled WGS sequence"/>
</dbReference>
<accession>A0A7X6FP97</accession>
<feature type="region of interest" description="Disordered" evidence="1">
    <location>
        <begin position="1"/>
        <end position="32"/>
    </location>
</feature>